<feature type="transmembrane region" description="Helical" evidence="3">
    <location>
        <begin position="6"/>
        <end position="24"/>
    </location>
</feature>
<dbReference type="FunFam" id="3.80.10.10:FF:000383">
    <property type="entry name" value="Leucine-rich repeat receptor protein kinase EMS1"/>
    <property type="match status" value="1"/>
</dbReference>
<evidence type="ECO:0000256" key="1">
    <source>
        <dbReference type="ARBA" id="ARBA00022614"/>
    </source>
</evidence>
<dbReference type="Pfam" id="PF13855">
    <property type="entry name" value="LRR_8"/>
    <property type="match status" value="1"/>
</dbReference>
<reference evidence="4" key="1">
    <citation type="submission" date="2014-07" db="EMBL/GenBank/DDBJ databases">
        <title>Identification of a novel salt tolerance gene in wild soybean by whole-genome sequencing.</title>
        <authorList>
            <person name="Lam H.-M."/>
            <person name="Qi X."/>
            <person name="Li M.-W."/>
            <person name="Liu X."/>
            <person name="Xie M."/>
            <person name="Ni M."/>
            <person name="Xu X."/>
        </authorList>
    </citation>
    <scope>NUCLEOTIDE SEQUENCE [LARGE SCALE GENOMIC DNA]</scope>
    <source>
        <tissue evidence="4">Root</tissue>
    </source>
</reference>
<accession>A0A0B2P940</accession>
<dbReference type="PANTHER" id="PTHR48004:SF59">
    <property type="entry name" value="LEUCINE-RICH REPEAT-CONTAINING N-TERMINAL PLANT-TYPE DOMAIN-CONTAINING PROTEIN"/>
    <property type="match status" value="1"/>
</dbReference>
<dbReference type="SUPFAM" id="SSF52058">
    <property type="entry name" value="L domain-like"/>
    <property type="match status" value="1"/>
</dbReference>
<protein>
    <submittedName>
        <fullName evidence="4">Piriformospora indica-insensitive protein 2</fullName>
        <ecNumber evidence="4">2.7.11.1</ecNumber>
    </submittedName>
</protein>
<keyword evidence="3" id="KW-0472">Membrane</keyword>
<dbReference type="InterPro" id="IPR001611">
    <property type="entry name" value="Leu-rich_rpt"/>
</dbReference>
<evidence type="ECO:0000256" key="3">
    <source>
        <dbReference type="SAM" id="Phobius"/>
    </source>
</evidence>
<keyword evidence="1" id="KW-0433">Leucine-rich repeat</keyword>
<keyword evidence="3" id="KW-1133">Transmembrane helix</keyword>
<dbReference type="Gene3D" id="3.80.10.10">
    <property type="entry name" value="Ribonuclease Inhibitor"/>
    <property type="match status" value="1"/>
</dbReference>
<gene>
    <name evidence="4" type="ORF">glysoja_026458</name>
</gene>
<dbReference type="InterPro" id="IPR032675">
    <property type="entry name" value="LRR_dom_sf"/>
</dbReference>
<dbReference type="PANTHER" id="PTHR48004">
    <property type="entry name" value="OS01G0149700 PROTEIN"/>
    <property type="match status" value="1"/>
</dbReference>
<name>A0A0B2P940_GLYSO</name>
<dbReference type="EC" id="2.7.11.1" evidence="4"/>
<dbReference type="Gramene" id="XM_028326316.1">
    <property type="protein sequence ID" value="XP_028182117.1"/>
    <property type="gene ID" value="LOC114369132"/>
</dbReference>
<dbReference type="GO" id="GO:0004674">
    <property type="term" value="F:protein serine/threonine kinase activity"/>
    <property type="evidence" value="ECO:0007669"/>
    <property type="project" value="UniProtKB-EC"/>
</dbReference>
<keyword evidence="3" id="KW-0812">Transmembrane</keyword>
<organism evidence="4">
    <name type="scientific">Glycine soja</name>
    <name type="common">Wild soybean</name>
    <dbReference type="NCBI Taxonomy" id="3848"/>
    <lineage>
        <taxon>Eukaryota</taxon>
        <taxon>Viridiplantae</taxon>
        <taxon>Streptophyta</taxon>
        <taxon>Embryophyta</taxon>
        <taxon>Tracheophyta</taxon>
        <taxon>Spermatophyta</taxon>
        <taxon>Magnoliopsida</taxon>
        <taxon>eudicotyledons</taxon>
        <taxon>Gunneridae</taxon>
        <taxon>Pentapetalae</taxon>
        <taxon>rosids</taxon>
        <taxon>fabids</taxon>
        <taxon>Fabales</taxon>
        <taxon>Fabaceae</taxon>
        <taxon>Papilionoideae</taxon>
        <taxon>50 kb inversion clade</taxon>
        <taxon>NPAAA clade</taxon>
        <taxon>indigoferoid/millettioid clade</taxon>
        <taxon>Phaseoleae</taxon>
        <taxon>Glycine</taxon>
        <taxon>Glycine subgen. Soja</taxon>
    </lineage>
</organism>
<proteinExistence type="predicted"/>
<keyword evidence="4" id="KW-0808">Transferase</keyword>
<keyword evidence="2" id="KW-0677">Repeat</keyword>
<feature type="transmembrane region" description="Helical" evidence="3">
    <location>
        <begin position="425"/>
        <end position="454"/>
    </location>
</feature>
<dbReference type="InterPro" id="IPR052941">
    <property type="entry name" value="StomDev_PlantInt_Reg"/>
</dbReference>
<dbReference type="PROSITE" id="PS51450">
    <property type="entry name" value="LRR"/>
    <property type="match status" value="1"/>
</dbReference>
<dbReference type="Proteomes" id="UP000053555">
    <property type="component" value="Unassembled WGS sequence"/>
</dbReference>
<evidence type="ECO:0000313" key="4">
    <source>
        <dbReference type="EMBL" id="KHN05870.1"/>
    </source>
</evidence>
<evidence type="ECO:0000256" key="2">
    <source>
        <dbReference type="ARBA" id="ARBA00022737"/>
    </source>
</evidence>
<dbReference type="EMBL" id="KN667949">
    <property type="protein sequence ID" value="KHN05870.1"/>
    <property type="molecule type" value="Genomic_DNA"/>
</dbReference>
<dbReference type="AlphaFoldDB" id="A0A0B2P940"/>
<sequence length="457" mass="50093">MCGSHVLWTMMFSFVIVTSTFFSLSHQQQQQQQPLDPSEQNALYDVLHSLNPTIPWRNLFPDDLCLSAPHGVVCDFPTHQNETPHVVELSFGYVSDETPNPPCSLNATLNNPLISTSFPYLRKLFFYNCFNKTLPPPLSLPSSLEELVFINNPSFVAALDTFLQNLTSLRRLILIGNSFHGEVPFYIGGFLNLEEVTLSRNNLSGKIPASLGLLRKNLKVLDLSGNNLSQCLPHSLGNLSQLLKLDLSFNAFGCRIPENLRGLQSLHFLDLSFNRFGSFGVPMLLGEIPTLKEVYLSGNFLSGVIPDIWENLGGVEKLGFSEMGLVGNIPASMGVHLKKLRYIGLDNNNLDGSVPYGLLQYASEINLENNKLSGRVELFSTTTKVGQKVKLAGNKGLCVDNKVVGGGVLGQQQLKACKKTDVPDAVVFSGASSLLLGFDSLAGVVVVVFFVFIFTGF</sequence>
<dbReference type="Pfam" id="PF00560">
    <property type="entry name" value="LRR_1"/>
    <property type="match status" value="2"/>
</dbReference>